<dbReference type="Proteomes" id="UP000814243">
    <property type="component" value="Unassembled WGS sequence"/>
</dbReference>
<dbReference type="InterPro" id="IPR027417">
    <property type="entry name" value="P-loop_NTPase"/>
</dbReference>
<keyword evidence="1" id="KW-0505">Motor protein</keyword>
<feature type="domain" description="TH1" evidence="3">
    <location>
        <begin position="215"/>
        <end position="326"/>
    </location>
</feature>
<dbReference type="InterPro" id="IPR010926">
    <property type="entry name" value="Myosin_TH1"/>
</dbReference>
<dbReference type="Gene3D" id="1.20.5.4820">
    <property type="match status" value="1"/>
</dbReference>
<dbReference type="PROSITE" id="PS51757">
    <property type="entry name" value="TH1"/>
    <property type="match status" value="1"/>
</dbReference>
<comment type="caution">
    <text evidence="4">The sequence shown here is derived from an EMBL/GenBank/DDBJ whole genome shotgun (WGS) entry which is preliminary data.</text>
</comment>
<evidence type="ECO:0000259" key="3">
    <source>
        <dbReference type="PROSITE" id="PS51757"/>
    </source>
</evidence>
<protein>
    <submittedName>
        <fullName evidence="4">Uncharacterized protein</fullName>
    </submittedName>
</protein>
<dbReference type="PROSITE" id="PS50096">
    <property type="entry name" value="IQ"/>
    <property type="match status" value="1"/>
</dbReference>
<dbReference type="Pfam" id="PF06017">
    <property type="entry name" value="Myosin_TH1"/>
    <property type="match status" value="1"/>
</dbReference>
<dbReference type="PANTHER" id="PTHR34969">
    <property type="entry name" value="OS01G0621700 PROTEIN"/>
    <property type="match status" value="1"/>
</dbReference>
<dbReference type="GO" id="GO:0003774">
    <property type="term" value="F:cytoskeletal motor activity"/>
    <property type="evidence" value="ECO:0007669"/>
    <property type="project" value="InterPro"/>
</dbReference>
<proteinExistence type="inferred from homology"/>
<dbReference type="PROSITE" id="PS51456">
    <property type="entry name" value="MYOSIN_MOTOR"/>
    <property type="match status" value="1"/>
</dbReference>
<organism evidence="4 5">
    <name type="scientific">Spodoptera exigua</name>
    <name type="common">Beet armyworm</name>
    <name type="synonym">Noctua fulgens</name>
    <dbReference type="NCBI Taxonomy" id="7107"/>
    <lineage>
        <taxon>Eukaryota</taxon>
        <taxon>Metazoa</taxon>
        <taxon>Ecdysozoa</taxon>
        <taxon>Arthropoda</taxon>
        <taxon>Hexapoda</taxon>
        <taxon>Insecta</taxon>
        <taxon>Pterygota</taxon>
        <taxon>Neoptera</taxon>
        <taxon>Endopterygota</taxon>
        <taxon>Lepidoptera</taxon>
        <taxon>Glossata</taxon>
        <taxon>Ditrysia</taxon>
        <taxon>Noctuoidea</taxon>
        <taxon>Noctuidae</taxon>
        <taxon>Amphipyrinae</taxon>
        <taxon>Spodoptera</taxon>
    </lineage>
</organism>
<evidence type="ECO:0000259" key="2">
    <source>
        <dbReference type="PROSITE" id="PS51456"/>
    </source>
</evidence>
<keyword evidence="1" id="KW-0518">Myosin</keyword>
<gene>
    <name evidence="4" type="ORF">HF086_013922</name>
</gene>
<feature type="domain" description="Myosin motor" evidence="2">
    <location>
        <begin position="1"/>
        <end position="79"/>
    </location>
</feature>
<dbReference type="GO" id="GO:0005524">
    <property type="term" value="F:ATP binding"/>
    <property type="evidence" value="ECO:0007669"/>
    <property type="project" value="InterPro"/>
</dbReference>
<evidence type="ECO:0000256" key="1">
    <source>
        <dbReference type="PROSITE-ProRule" id="PRU00782"/>
    </source>
</evidence>
<keyword evidence="1" id="KW-0009">Actin-binding</keyword>
<dbReference type="PANTHER" id="PTHR34969:SF1">
    <property type="entry name" value="TH1 DOMAIN-CONTAINING PROTEIN"/>
    <property type="match status" value="1"/>
</dbReference>
<dbReference type="SUPFAM" id="SSF52540">
    <property type="entry name" value="P-loop containing nucleoside triphosphate hydrolases"/>
    <property type="match status" value="1"/>
</dbReference>
<dbReference type="InterPro" id="IPR001609">
    <property type="entry name" value="Myosin_head_motor_dom-like"/>
</dbReference>
<sequence length="326" mass="36515">MDMALLRRSGWCESMCARGLVARYGLLGAPPPSPAGDPVRAARALLRALPIPSAEFAFGRTRVFIRSPRTLWELEALRGARLAALAVRVQRAWRAHRARRRAAAATLLARAWRRRRRRRGARRALRPCCGALGARRRGGATCWGCGRGCRRGTGRRRARRGRRARRRALLGRADALLRRLHHAWRCRQYRAAFDQTARNRMREKVTASVLFKERKANYGCSVAHPFVGDYVRLRASAAWRRGLGAAGDRYVVFADVVGKVARSSGRVARCLAVLSTAALLLLDARSLRLKRRVPAQSVYRLSLSPYADDLLVVHVRAVRGSLIIAY</sequence>
<accession>A0A922MHU4</accession>
<comment type="similarity">
    <text evidence="1">Belongs to the TRAFAC class myosin-kinesin ATPase superfamily. Myosin family.</text>
</comment>
<evidence type="ECO:0000313" key="5">
    <source>
        <dbReference type="Proteomes" id="UP000814243"/>
    </source>
</evidence>
<name>A0A922MHU4_SPOEX</name>
<evidence type="ECO:0000313" key="4">
    <source>
        <dbReference type="EMBL" id="KAH9637106.1"/>
    </source>
</evidence>
<reference evidence="4" key="1">
    <citation type="journal article" date="2021" name="G3 (Bethesda)">
        <title>Genome and transcriptome analysis of the beet armyworm Spodoptera exigua reveals targets for pest control. .</title>
        <authorList>
            <person name="Simon S."/>
            <person name="Breeschoten T."/>
            <person name="Jansen H.J."/>
            <person name="Dirks R.P."/>
            <person name="Schranz M.E."/>
            <person name="Ros V.I.D."/>
        </authorList>
    </citation>
    <scope>NUCLEOTIDE SEQUENCE</scope>
    <source>
        <strain evidence="4">TB_SE_WUR_2020</strain>
    </source>
</reference>
<dbReference type="GO" id="GO:0016459">
    <property type="term" value="C:myosin complex"/>
    <property type="evidence" value="ECO:0007669"/>
    <property type="project" value="UniProtKB-KW"/>
</dbReference>
<dbReference type="AlphaFoldDB" id="A0A922MHU4"/>
<comment type="caution">
    <text evidence="1">Lacks conserved residue(s) required for the propagation of feature annotation.</text>
</comment>
<dbReference type="EMBL" id="JACEFF010000451">
    <property type="protein sequence ID" value="KAH9637106.1"/>
    <property type="molecule type" value="Genomic_DNA"/>
</dbReference>
<dbReference type="GO" id="GO:0003779">
    <property type="term" value="F:actin binding"/>
    <property type="evidence" value="ECO:0007669"/>
    <property type="project" value="UniProtKB-KW"/>
</dbReference>